<dbReference type="PROSITE" id="PS00028">
    <property type="entry name" value="ZINC_FINGER_C2H2_1"/>
    <property type="match status" value="2"/>
</dbReference>
<evidence type="ECO:0000256" key="4">
    <source>
        <dbReference type="PROSITE-ProRule" id="PRU00042"/>
    </source>
</evidence>
<keyword evidence="2 4" id="KW-0863">Zinc-finger</keyword>
<dbReference type="SMART" id="SM00355">
    <property type="entry name" value="ZnF_C2H2"/>
    <property type="match status" value="3"/>
</dbReference>
<feature type="region of interest" description="Disordered" evidence="5">
    <location>
        <begin position="238"/>
        <end position="287"/>
    </location>
</feature>
<gene>
    <name evidence="7" type="ORF">BGZ70_010402</name>
</gene>
<dbReference type="Pfam" id="PF00096">
    <property type="entry name" value="zf-C2H2"/>
    <property type="match status" value="1"/>
</dbReference>
<dbReference type="InterPro" id="IPR036236">
    <property type="entry name" value="Znf_C2H2_sf"/>
</dbReference>
<feature type="domain" description="C2H2-type" evidence="6">
    <location>
        <begin position="297"/>
        <end position="324"/>
    </location>
</feature>
<dbReference type="Gene3D" id="3.30.160.60">
    <property type="entry name" value="Classic Zinc Finger"/>
    <property type="match status" value="2"/>
</dbReference>
<dbReference type="GO" id="GO:0000978">
    <property type="term" value="F:RNA polymerase II cis-regulatory region sequence-specific DNA binding"/>
    <property type="evidence" value="ECO:0007669"/>
    <property type="project" value="TreeGrafter"/>
</dbReference>
<dbReference type="SUPFAM" id="SSF57667">
    <property type="entry name" value="beta-beta-alpha zinc fingers"/>
    <property type="match status" value="2"/>
</dbReference>
<sequence length="401" mass="44388">MDPNNQYMGILSMNLADLGLLDDCTTSSAPVASPLSVGHDVGSFEQAFLAEQAMEGNSFSFPGTVLDSVTWDHVSSKQQQLQQQQRQLPAFLDPYSTSNMGYTPELSPSMGYATPAVNTVRSPYGFDTLGLDELGASPSVGCQSSPLDEVQSFGSQQSVESFDFDFRMTMLQNDTAAWCATQDDFDLFPDNAATTVTSLEQLLMAPVPNDTTATLSAIFEEASPVRSEMDYFSPLTLGSSSPTTSDYDGLFDQPSASEETTAPGYRPLKRRRPSRKSTEEACRVESASDDPKAKDTFRCEICNKEFTRAFNLRSHRSTHTGVKPFACTLLDDNGESCNRPFARRHDLERHVRSIHSKLKLFRCKTCGRECGRTDAFKRHLQRHPLCGQAAKKELEEKQEPQ</sequence>
<dbReference type="PANTHER" id="PTHR23235">
    <property type="entry name" value="KRUEPPEL-LIKE TRANSCRIPTION FACTOR"/>
    <property type="match status" value="1"/>
</dbReference>
<organism evidence="7 8">
    <name type="scientific">Mortierella alpina</name>
    <name type="common">Oleaginous fungus</name>
    <name type="synonym">Mortierella renispora</name>
    <dbReference type="NCBI Taxonomy" id="64518"/>
    <lineage>
        <taxon>Eukaryota</taxon>
        <taxon>Fungi</taxon>
        <taxon>Fungi incertae sedis</taxon>
        <taxon>Mucoromycota</taxon>
        <taxon>Mortierellomycotina</taxon>
        <taxon>Mortierellomycetes</taxon>
        <taxon>Mortierellales</taxon>
        <taxon>Mortierellaceae</taxon>
        <taxon>Mortierella</taxon>
    </lineage>
</organism>
<keyword evidence="3" id="KW-0862">Zinc</keyword>
<evidence type="ECO:0000256" key="5">
    <source>
        <dbReference type="SAM" id="MobiDB-lite"/>
    </source>
</evidence>
<evidence type="ECO:0000313" key="8">
    <source>
        <dbReference type="Proteomes" id="UP000738359"/>
    </source>
</evidence>
<dbReference type="PROSITE" id="PS50157">
    <property type="entry name" value="ZINC_FINGER_C2H2_2"/>
    <property type="match status" value="3"/>
</dbReference>
<feature type="domain" description="C2H2-type" evidence="6">
    <location>
        <begin position="361"/>
        <end position="383"/>
    </location>
</feature>
<evidence type="ECO:0000256" key="1">
    <source>
        <dbReference type="ARBA" id="ARBA00022723"/>
    </source>
</evidence>
<evidence type="ECO:0000259" key="6">
    <source>
        <dbReference type="PROSITE" id="PS50157"/>
    </source>
</evidence>
<proteinExistence type="predicted"/>
<name>A0A9P6LZB0_MORAP</name>
<keyword evidence="1" id="KW-0479">Metal-binding</keyword>
<dbReference type="GO" id="GO:0008270">
    <property type="term" value="F:zinc ion binding"/>
    <property type="evidence" value="ECO:0007669"/>
    <property type="project" value="UniProtKB-KW"/>
</dbReference>
<evidence type="ECO:0000256" key="3">
    <source>
        <dbReference type="ARBA" id="ARBA00022833"/>
    </source>
</evidence>
<dbReference type="OrthoDB" id="4748970at2759"/>
<dbReference type="AlphaFoldDB" id="A0A9P6LZB0"/>
<dbReference type="GO" id="GO:0000981">
    <property type="term" value="F:DNA-binding transcription factor activity, RNA polymerase II-specific"/>
    <property type="evidence" value="ECO:0007669"/>
    <property type="project" value="TreeGrafter"/>
</dbReference>
<comment type="caution">
    <text evidence="7">The sequence shown here is derived from an EMBL/GenBank/DDBJ whole genome shotgun (WGS) entry which is preliminary data.</text>
</comment>
<evidence type="ECO:0000256" key="2">
    <source>
        <dbReference type="ARBA" id="ARBA00022771"/>
    </source>
</evidence>
<dbReference type="PANTHER" id="PTHR23235:SF120">
    <property type="entry name" value="KRUPPEL-LIKE FACTOR 15"/>
    <property type="match status" value="1"/>
</dbReference>
<keyword evidence="8" id="KW-1185">Reference proteome</keyword>
<evidence type="ECO:0000313" key="7">
    <source>
        <dbReference type="EMBL" id="KAF9954959.1"/>
    </source>
</evidence>
<reference evidence="7" key="1">
    <citation type="journal article" date="2020" name="Fungal Divers.">
        <title>Resolving the Mortierellaceae phylogeny through synthesis of multi-gene phylogenetics and phylogenomics.</title>
        <authorList>
            <person name="Vandepol N."/>
            <person name="Liber J."/>
            <person name="Desiro A."/>
            <person name="Na H."/>
            <person name="Kennedy M."/>
            <person name="Barry K."/>
            <person name="Grigoriev I.V."/>
            <person name="Miller A.N."/>
            <person name="O'Donnell K."/>
            <person name="Stajich J.E."/>
            <person name="Bonito G."/>
        </authorList>
    </citation>
    <scope>NUCLEOTIDE SEQUENCE</scope>
    <source>
        <strain evidence="7">CK1249</strain>
    </source>
</reference>
<dbReference type="Proteomes" id="UP000738359">
    <property type="component" value="Unassembled WGS sequence"/>
</dbReference>
<protein>
    <recommendedName>
        <fullName evidence="6">C2H2-type domain-containing protein</fullName>
    </recommendedName>
</protein>
<feature type="domain" description="C2H2-type" evidence="6">
    <location>
        <begin position="325"/>
        <end position="360"/>
    </location>
</feature>
<accession>A0A9P6LZB0</accession>
<dbReference type="EMBL" id="JAAAHY010000937">
    <property type="protein sequence ID" value="KAF9954959.1"/>
    <property type="molecule type" value="Genomic_DNA"/>
</dbReference>
<dbReference type="InterPro" id="IPR013087">
    <property type="entry name" value="Znf_C2H2_type"/>
</dbReference>